<dbReference type="PANTHER" id="PTHR33420:SF3">
    <property type="entry name" value="FIMBRIAL SUBUNIT ELFA"/>
    <property type="match status" value="1"/>
</dbReference>
<evidence type="ECO:0000256" key="5">
    <source>
        <dbReference type="SAM" id="SignalP"/>
    </source>
</evidence>
<protein>
    <submittedName>
        <fullName evidence="7">F17 fimbrial protein</fullName>
    </submittedName>
</protein>
<dbReference type="GeneID" id="93033117"/>
<evidence type="ECO:0000313" key="8">
    <source>
        <dbReference type="Proteomes" id="UP000245995"/>
    </source>
</evidence>
<accession>A0AAW9LYY4</accession>
<dbReference type="InterPro" id="IPR036937">
    <property type="entry name" value="Adhesion_dom_fimbrial_sf"/>
</dbReference>
<dbReference type="Pfam" id="PF00419">
    <property type="entry name" value="Fimbrial"/>
    <property type="match status" value="1"/>
</dbReference>
<dbReference type="KEGG" id="caf:AL524_14700"/>
<sequence>MKFNKLIAAGTILAVNLVNLPHAFAANTITFNGNITDATCDVSLEYKGAAVGTAGTGTIALDEVSKTALAGANSSAGQVPFFIVAENCTLGTPAKTKVAANFKSANGDNQGYLNNTASTDAATNVQFRLLDSNRSTIKVNDPGQSTTSQFTAIDTEAGGKTRMPYFVEYVSAAGSATAGSVVSTVDYELMYQ</sequence>
<dbReference type="Proteomes" id="UP000245995">
    <property type="component" value="Chromosome CITRO92"/>
</dbReference>
<dbReference type="InterPro" id="IPR050263">
    <property type="entry name" value="Bact_Fimbrial_Adh_Pro"/>
</dbReference>
<feature type="chain" id="PRO_5043297751" evidence="5">
    <location>
        <begin position="26"/>
        <end position="192"/>
    </location>
</feature>
<dbReference type="GO" id="GO:0043709">
    <property type="term" value="P:cell adhesion involved in single-species biofilm formation"/>
    <property type="evidence" value="ECO:0007669"/>
    <property type="project" value="TreeGrafter"/>
</dbReference>
<evidence type="ECO:0000256" key="4">
    <source>
        <dbReference type="ARBA" id="ARBA00023263"/>
    </source>
</evidence>
<comment type="similarity">
    <text evidence="2">Belongs to the fimbrial protein family.</text>
</comment>
<dbReference type="InterPro" id="IPR008966">
    <property type="entry name" value="Adhesion_dom_sf"/>
</dbReference>
<dbReference type="InterPro" id="IPR000259">
    <property type="entry name" value="Adhesion_dom_fimbrial"/>
</dbReference>
<evidence type="ECO:0000256" key="3">
    <source>
        <dbReference type="ARBA" id="ARBA00022729"/>
    </source>
</evidence>
<name>A0AAW9LYY4_CITAM</name>
<reference evidence="7 8" key="1">
    <citation type="submission" date="2016-04" db="EMBL/GenBank/DDBJ databases">
        <authorList>
            <person name="Regsiter A."/>
            <person name="William W."/>
        </authorList>
    </citation>
    <scope>NUCLEOTIDE SEQUENCE [LARGE SCALE GENOMIC DNA]</scope>
    <source>
        <strain evidence="7 8">92</strain>
    </source>
</reference>
<feature type="signal peptide" evidence="5">
    <location>
        <begin position="1"/>
        <end position="25"/>
    </location>
</feature>
<evidence type="ECO:0000256" key="2">
    <source>
        <dbReference type="ARBA" id="ARBA00006671"/>
    </source>
</evidence>
<dbReference type="PANTHER" id="PTHR33420">
    <property type="entry name" value="FIMBRIAL SUBUNIT ELFA-RELATED"/>
    <property type="match status" value="1"/>
</dbReference>
<dbReference type="GO" id="GO:0009289">
    <property type="term" value="C:pilus"/>
    <property type="evidence" value="ECO:0007669"/>
    <property type="project" value="UniProtKB-SubCell"/>
</dbReference>
<evidence type="ECO:0000256" key="1">
    <source>
        <dbReference type="ARBA" id="ARBA00004561"/>
    </source>
</evidence>
<keyword evidence="3 5" id="KW-0732">Signal</keyword>
<dbReference type="RefSeq" id="WP_052443920.1">
    <property type="nucleotide sequence ID" value="NZ_ABJEES020000001.1"/>
</dbReference>
<feature type="domain" description="Fimbrial-type adhesion" evidence="6">
    <location>
        <begin position="29"/>
        <end position="192"/>
    </location>
</feature>
<proteinExistence type="inferred from homology"/>
<evidence type="ECO:0000313" key="7">
    <source>
        <dbReference type="EMBL" id="SBA03472.1"/>
    </source>
</evidence>
<dbReference type="SUPFAM" id="SSF49401">
    <property type="entry name" value="Bacterial adhesins"/>
    <property type="match status" value="1"/>
</dbReference>
<organism evidence="7 8">
    <name type="scientific">Citrobacter amalonaticus</name>
    <dbReference type="NCBI Taxonomy" id="35703"/>
    <lineage>
        <taxon>Bacteria</taxon>
        <taxon>Pseudomonadati</taxon>
        <taxon>Pseudomonadota</taxon>
        <taxon>Gammaproteobacteria</taxon>
        <taxon>Enterobacterales</taxon>
        <taxon>Enterobacteriaceae</taxon>
        <taxon>Citrobacter</taxon>
    </lineage>
</organism>
<dbReference type="EMBL" id="LT556085">
    <property type="protein sequence ID" value="SBA03472.1"/>
    <property type="molecule type" value="Genomic_DNA"/>
</dbReference>
<gene>
    <name evidence="7" type="ORF">CITRO92_3660</name>
</gene>
<comment type="subcellular location">
    <subcellularLocation>
        <location evidence="1">Fimbrium</location>
    </subcellularLocation>
</comment>
<dbReference type="AlphaFoldDB" id="A0AAW9LYY4"/>
<dbReference type="Gene3D" id="2.60.40.1090">
    <property type="entry name" value="Fimbrial-type adhesion domain"/>
    <property type="match status" value="1"/>
</dbReference>
<keyword evidence="4" id="KW-0281">Fimbrium</keyword>
<evidence type="ECO:0000259" key="6">
    <source>
        <dbReference type="Pfam" id="PF00419"/>
    </source>
</evidence>